<dbReference type="FunFam" id="3.40.50.720:FF:000080">
    <property type="entry name" value="Thiazole biosynthesis adenylyltransferase ThiF"/>
    <property type="match status" value="1"/>
</dbReference>
<evidence type="ECO:0000259" key="4">
    <source>
        <dbReference type="Pfam" id="PF00899"/>
    </source>
</evidence>
<evidence type="ECO:0000313" key="6">
    <source>
        <dbReference type="Proteomes" id="UP000256304"/>
    </source>
</evidence>
<feature type="compositionally biased region" description="Basic and acidic residues" evidence="2">
    <location>
        <begin position="24"/>
        <end position="33"/>
    </location>
</feature>
<dbReference type="GO" id="GO:0016779">
    <property type="term" value="F:nucleotidyltransferase activity"/>
    <property type="evidence" value="ECO:0007669"/>
    <property type="project" value="UniProtKB-KW"/>
</dbReference>
<dbReference type="SUPFAM" id="SSF69572">
    <property type="entry name" value="Activating enzymes of the ubiquitin-like proteins"/>
    <property type="match status" value="1"/>
</dbReference>
<dbReference type="AlphaFoldDB" id="A0A3D9SCL8"/>
<accession>A0A3D9SCL8</accession>
<dbReference type="PANTHER" id="PTHR10953">
    <property type="entry name" value="UBIQUITIN-ACTIVATING ENZYME E1"/>
    <property type="match status" value="1"/>
</dbReference>
<evidence type="ECO:0000313" key="5">
    <source>
        <dbReference type="EMBL" id="REE91332.1"/>
    </source>
</evidence>
<comment type="caution">
    <text evidence="5">The sequence shown here is derived from an EMBL/GenBank/DDBJ whole genome shotgun (WGS) entry which is preliminary data.</text>
</comment>
<sequence>MEQSPSPSMRSESETEPGSNNAGERGDERTGQRERYSRQMLFPPIGASGQQKIAAAIVVVVGMGALGTVIANHMARAGVGKLRIVDRDYVERSNLQRQMLYDEEDVQHLRPKVVAAERKLSRINSDIAIEPVVSHVTADNAEALIAGADLVLDGTDNFQTRLLLNDVCFKLGIPFIYGGAVSSNGMTAVFIPGQTSCLRCLLGSGDTGSGGDTCDTVGVISPIIDIIASLQAVEALKLMVGATSATRQGLLSLEIWQHQMMNLKLPPQRANCPTCSLKQYPTLSQGDNEADHRPVTLCGRETVQIGGNRAIDLKLMADRLERSCTVTRNPYLLKAELPEGERLVLFPDGRVLVQGTEDIARAQSLYDRYIGS</sequence>
<dbReference type="GO" id="GO:0005829">
    <property type="term" value="C:cytosol"/>
    <property type="evidence" value="ECO:0007669"/>
    <property type="project" value="TreeGrafter"/>
</dbReference>
<proteinExistence type="inferred from homology"/>
<feature type="transmembrane region" description="Helical" evidence="3">
    <location>
        <begin position="53"/>
        <end position="75"/>
    </location>
</feature>
<keyword evidence="3" id="KW-0812">Transmembrane</keyword>
<keyword evidence="3" id="KW-1133">Transmembrane helix</keyword>
<dbReference type="GO" id="GO:0008641">
    <property type="term" value="F:ubiquitin-like modifier activating enzyme activity"/>
    <property type="evidence" value="ECO:0007669"/>
    <property type="project" value="InterPro"/>
</dbReference>
<feature type="compositionally biased region" description="Polar residues" evidence="2">
    <location>
        <begin position="1"/>
        <end position="22"/>
    </location>
</feature>
<dbReference type="InterPro" id="IPR045886">
    <property type="entry name" value="ThiF/MoeB/HesA"/>
</dbReference>
<feature type="region of interest" description="Disordered" evidence="2">
    <location>
        <begin position="1"/>
        <end position="33"/>
    </location>
</feature>
<dbReference type="CDD" id="cd00757">
    <property type="entry name" value="ThiF_MoeB_HesA_family"/>
    <property type="match status" value="1"/>
</dbReference>
<comment type="similarity">
    <text evidence="1">Belongs to the HesA/MoeB/ThiF family.</text>
</comment>
<protein>
    <submittedName>
        <fullName evidence="5">Adenylyltransferase/sulfurtransferase</fullName>
    </submittedName>
</protein>
<dbReference type="InterPro" id="IPR000594">
    <property type="entry name" value="ThiF_NAD_FAD-bd"/>
</dbReference>
<dbReference type="EMBL" id="QTTN01000005">
    <property type="protein sequence ID" value="REE91332.1"/>
    <property type="molecule type" value="Genomic_DNA"/>
</dbReference>
<keyword evidence="3" id="KW-0472">Membrane</keyword>
<keyword evidence="6" id="KW-1185">Reference proteome</keyword>
<feature type="domain" description="THIF-type NAD/FAD binding fold" evidence="4">
    <location>
        <begin position="36"/>
        <end position="273"/>
    </location>
</feature>
<organism evidence="5 6">
    <name type="scientific">Paenibacillus taihuensis</name>
    <dbReference type="NCBI Taxonomy" id="1156355"/>
    <lineage>
        <taxon>Bacteria</taxon>
        <taxon>Bacillati</taxon>
        <taxon>Bacillota</taxon>
        <taxon>Bacilli</taxon>
        <taxon>Bacillales</taxon>
        <taxon>Paenibacillaceae</taxon>
        <taxon>Paenibacillus</taxon>
    </lineage>
</organism>
<dbReference type="Gene3D" id="3.40.50.720">
    <property type="entry name" value="NAD(P)-binding Rossmann-like Domain"/>
    <property type="match status" value="1"/>
</dbReference>
<evidence type="ECO:0000256" key="1">
    <source>
        <dbReference type="ARBA" id="ARBA00009919"/>
    </source>
</evidence>
<evidence type="ECO:0000256" key="2">
    <source>
        <dbReference type="SAM" id="MobiDB-lite"/>
    </source>
</evidence>
<dbReference type="GO" id="GO:0008146">
    <property type="term" value="F:sulfotransferase activity"/>
    <property type="evidence" value="ECO:0007669"/>
    <property type="project" value="TreeGrafter"/>
</dbReference>
<dbReference type="RefSeq" id="WP_342772798.1">
    <property type="nucleotide sequence ID" value="NZ_QTTN01000005.1"/>
</dbReference>
<gene>
    <name evidence="5" type="ORF">A8990_10536</name>
</gene>
<keyword evidence="5" id="KW-0808">Transferase</keyword>
<dbReference type="Pfam" id="PF00899">
    <property type="entry name" value="ThiF"/>
    <property type="match status" value="1"/>
</dbReference>
<reference evidence="5 6" key="1">
    <citation type="submission" date="2018-08" db="EMBL/GenBank/DDBJ databases">
        <title>Genomic Encyclopedia of Type Strains, Phase III (KMG-III): the genomes of soil and plant-associated and newly described type strains.</title>
        <authorList>
            <person name="Whitman W."/>
        </authorList>
    </citation>
    <scope>NUCLEOTIDE SEQUENCE [LARGE SCALE GENOMIC DNA]</scope>
    <source>
        <strain evidence="5 6">CGMCC 1.10966</strain>
    </source>
</reference>
<dbReference type="GO" id="GO:0004792">
    <property type="term" value="F:thiosulfate-cyanide sulfurtransferase activity"/>
    <property type="evidence" value="ECO:0007669"/>
    <property type="project" value="TreeGrafter"/>
</dbReference>
<evidence type="ECO:0000256" key="3">
    <source>
        <dbReference type="SAM" id="Phobius"/>
    </source>
</evidence>
<dbReference type="InterPro" id="IPR035985">
    <property type="entry name" value="Ubiquitin-activating_enz"/>
</dbReference>
<keyword evidence="5" id="KW-0548">Nucleotidyltransferase</keyword>
<name>A0A3D9SCL8_9BACL</name>
<dbReference type="PANTHER" id="PTHR10953:SF102">
    <property type="entry name" value="ADENYLYLTRANSFERASE AND SULFURTRANSFERASE MOCS3"/>
    <property type="match status" value="1"/>
</dbReference>
<dbReference type="Proteomes" id="UP000256304">
    <property type="component" value="Unassembled WGS sequence"/>
</dbReference>